<evidence type="ECO:0000259" key="1">
    <source>
        <dbReference type="Pfam" id="PF13480"/>
    </source>
</evidence>
<feature type="domain" description="BioF2-like acetyltransferase" evidence="1">
    <location>
        <begin position="176"/>
        <end position="298"/>
    </location>
</feature>
<dbReference type="Proteomes" id="UP000788153">
    <property type="component" value="Unassembled WGS sequence"/>
</dbReference>
<dbReference type="EMBL" id="JAASQP010000001">
    <property type="protein sequence ID" value="NIJ24415.1"/>
    <property type="molecule type" value="Genomic_DNA"/>
</dbReference>
<comment type="caution">
    <text evidence="2">The sequence shown here is derived from an EMBL/GenBank/DDBJ whole genome shotgun (WGS) entry which is preliminary data.</text>
</comment>
<reference evidence="2 3" key="1">
    <citation type="submission" date="2020-03" db="EMBL/GenBank/DDBJ databases">
        <title>Genomic Encyclopedia of Type Strains, Phase IV (KMG-IV): sequencing the most valuable type-strain genomes for metagenomic binning, comparative biology and taxonomic classification.</title>
        <authorList>
            <person name="Goeker M."/>
        </authorList>
    </citation>
    <scope>NUCLEOTIDE SEQUENCE [LARGE SCALE GENOMIC DNA]</scope>
    <source>
        <strain evidence="2 3">DSM 22753</strain>
    </source>
</reference>
<gene>
    <name evidence="2" type="ORF">FHT01_001957</name>
</gene>
<name>A0ABX0U2Y9_9SPHN</name>
<dbReference type="Pfam" id="PF13480">
    <property type="entry name" value="Acetyltransf_6"/>
    <property type="match status" value="1"/>
</dbReference>
<dbReference type="SUPFAM" id="SSF55729">
    <property type="entry name" value="Acyl-CoA N-acyltransferases (Nat)"/>
    <property type="match status" value="1"/>
</dbReference>
<keyword evidence="3" id="KW-1185">Reference proteome</keyword>
<proteinExistence type="predicted"/>
<dbReference type="InterPro" id="IPR038740">
    <property type="entry name" value="BioF2-like_GNAT_dom"/>
</dbReference>
<evidence type="ECO:0000313" key="3">
    <source>
        <dbReference type="Proteomes" id="UP000788153"/>
    </source>
</evidence>
<protein>
    <submittedName>
        <fullName evidence="2">CelD/BcsL family acetyltransferase involved in cellulose biosynthesis</fullName>
    </submittedName>
</protein>
<organism evidence="2 3">
    <name type="scientific">Sphingomonas japonica</name>
    <dbReference type="NCBI Taxonomy" id="511662"/>
    <lineage>
        <taxon>Bacteria</taxon>
        <taxon>Pseudomonadati</taxon>
        <taxon>Pseudomonadota</taxon>
        <taxon>Alphaproteobacteria</taxon>
        <taxon>Sphingomonadales</taxon>
        <taxon>Sphingomonadaceae</taxon>
        <taxon>Sphingomonas</taxon>
    </lineage>
</organism>
<dbReference type="InterPro" id="IPR016181">
    <property type="entry name" value="Acyl_CoA_acyltransferase"/>
</dbReference>
<evidence type="ECO:0000313" key="2">
    <source>
        <dbReference type="EMBL" id="NIJ24415.1"/>
    </source>
</evidence>
<dbReference type="RefSeq" id="WP_166745476.1">
    <property type="nucleotide sequence ID" value="NZ_BAAAEV010000001.1"/>
</dbReference>
<sequence length="379" mass="41520">MRGAIVSLAELGREHAAAWDDCAANAAEPNPFTERWFTMAGVNHLPGAATIQAVVAFDGPRIAGLMPIERHRSYYRLPVANLQNWVHANAFLGGPLLRAGQEQAAWDAMLSALDASAGPAALLHCTAIVEDGPVHRAMCTVAAARGRRCDVVQRVERALLASDLDAARYYETTVRKKKRKELKRLANRLGELGTVTTRRIAAHDDIDEWCDAFLALERSGWKGRAGSALGSDPAKDGFFRAALTQAHAMGRLEILRLELDGRPLAMLVNFLSPPGSASFKIAFDEEFARFSPGVLVQLDNYAILDRPDIAWMDSCAAENHPMINSLWAERRGIVRVSIPLAGWHRRIRFAAARALETGYASLKARRASPSPPKQVDDDD</sequence>
<accession>A0ABX0U2Y9</accession>